<gene>
    <name evidence="4" type="ORF">OW763_03450</name>
</gene>
<dbReference type="PANTHER" id="PTHR22789">
    <property type="entry name" value="FUCULOSE PHOSPHATE ALDOLASE"/>
    <property type="match status" value="1"/>
</dbReference>
<dbReference type="PANTHER" id="PTHR22789:SF0">
    <property type="entry name" value="3-OXO-TETRONATE 4-PHOSPHATE DECARBOXYLASE-RELATED"/>
    <property type="match status" value="1"/>
</dbReference>
<proteinExistence type="predicted"/>
<evidence type="ECO:0000313" key="5">
    <source>
        <dbReference type="Proteomes" id="UP001078443"/>
    </source>
</evidence>
<accession>A0ABT4CYF5</accession>
<comment type="caution">
    <text evidence="4">The sequence shown here is derived from an EMBL/GenBank/DDBJ whole genome shotgun (WGS) entry which is preliminary data.</text>
</comment>
<dbReference type="Pfam" id="PF00596">
    <property type="entry name" value="Aldolase_II"/>
    <property type="match status" value="1"/>
</dbReference>
<evidence type="ECO:0000259" key="3">
    <source>
        <dbReference type="SMART" id="SM01007"/>
    </source>
</evidence>
<dbReference type="RefSeq" id="WP_268039660.1">
    <property type="nucleotide sequence ID" value="NZ_JAPQER010000001.1"/>
</dbReference>
<evidence type="ECO:0000313" key="4">
    <source>
        <dbReference type="EMBL" id="MCY6483412.1"/>
    </source>
</evidence>
<dbReference type="Proteomes" id="UP001078443">
    <property type="component" value="Unassembled WGS sequence"/>
</dbReference>
<dbReference type="EMBL" id="JAPQER010000001">
    <property type="protein sequence ID" value="MCY6483412.1"/>
    <property type="molecule type" value="Genomic_DNA"/>
</dbReference>
<dbReference type="SUPFAM" id="SSF53639">
    <property type="entry name" value="AraD/HMP-PK domain-like"/>
    <property type="match status" value="1"/>
</dbReference>
<keyword evidence="5" id="KW-1185">Reference proteome</keyword>
<keyword evidence="1" id="KW-0479">Metal-binding</keyword>
<reference evidence="4" key="1">
    <citation type="submission" date="2022-12" db="EMBL/GenBank/DDBJ databases">
        <authorList>
            <person name="Wang J."/>
        </authorList>
    </citation>
    <scope>NUCLEOTIDE SEQUENCE</scope>
    <source>
        <strain evidence="4">HY-45-18</strain>
    </source>
</reference>
<keyword evidence="2" id="KW-0456">Lyase</keyword>
<feature type="domain" description="Class II aldolase/adducin N-terminal" evidence="3">
    <location>
        <begin position="9"/>
        <end position="185"/>
    </location>
</feature>
<dbReference type="Gene3D" id="3.40.225.10">
    <property type="entry name" value="Class II aldolase/adducin N-terminal domain"/>
    <property type="match status" value="1"/>
</dbReference>
<dbReference type="InterPro" id="IPR036409">
    <property type="entry name" value="Aldolase_II/adducin_N_sf"/>
</dbReference>
<dbReference type="InterPro" id="IPR001303">
    <property type="entry name" value="Aldolase_II/adducin_N"/>
</dbReference>
<evidence type="ECO:0000256" key="1">
    <source>
        <dbReference type="ARBA" id="ARBA00022723"/>
    </source>
</evidence>
<organism evidence="4 5">
    <name type="scientific">Clostridium aestuarii</name>
    <dbReference type="NCBI Taxonomy" id="338193"/>
    <lineage>
        <taxon>Bacteria</taxon>
        <taxon>Bacillati</taxon>
        <taxon>Bacillota</taxon>
        <taxon>Clostridia</taxon>
        <taxon>Eubacteriales</taxon>
        <taxon>Clostridiaceae</taxon>
        <taxon>Clostridium</taxon>
    </lineage>
</organism>
<protein>
    <submittedName>
        <fullName evidence="4">Class II aldolase/adducin family protein</fullName>
    </submittedName>
</protein>
<evidence type="ECO:0000256" key="2">
    <source>
        <dbReference type="ARBA" id="ARBA00023239"/>
    </source>
</evidence>
<sequence length="214" mass="23453">MCNYIEEKKMVIEAGKKMLNSGLTVGTWGNLSVRTKDKKYMVITPSGVDYEKITPEMMSLVDMDENLVSGKKPSIEAGLHLGIYKNREDVNAVIHTHSIYTCTVAATREDVPPVLDEMAQIVGGGIKTAKYGLPGSPELARNCVEALDDRMAVLLANHGGVCVGKDLQDAFKITNVVEVSLKSYCLAKAMGNPVALDDKDVDFMRDFFLNKYGK</sequence>
<dbReference type="InterPro" id="IPR050197">
    <property type="entry name" value="Aldolase_class_II_sugar_metab"/>
</dbReference>
<name>A0ABT4CYF5_9CLOT</name>
<dbReference type="SMART" id="SM01007">
    <property type="entry name" value="Aldolase_II"/>
    <property type="match status" value="1"/>
</dbReference>